<feature type="transmembrane region" description="Helical" evidence="1">
    <location>
        <begin position="106"/>
        <end position="123"/>
    </location>
</feature>
<organism evidence="2">
    <name type="scientific">bioreactor metagenome</name>
    <dbReference type="NCBI Taxonomy" id="1076179"/>
    <lineage>
        <taxon>unclassified sequences</taxon>
        <taxon>metagenomes</taxon>
        <taxon>ecological metagenomes</taxon>
    </lineage>
</organism>
<evidence type="ECO:0000256" key="1">
    <source>
        <dbReference type="SAM" id="Phobius"/>
    </source>
</evidence>
<feature type="transmembrane region" description="Helical" evidence="1">
    <location>
        <begin position="20"/>
        <end position="43"/>
    </location>
</feature>
<protein>
    <submittedName>
        <fullName evidence="2">Uncharacterized protein</fullName>
    </submittedName>
</protein>
<accession>A0A644WAY9</accession>
<gene>
    <name evidence="2" type="ORF">SDC9_46869</name>
</gene>
<sequence>MKIKLKLRFKQLERGYRPTILMRIMLLICIMGFSFSALLNGFIGVFNQSSQDIIQSSNLPTYLHFYRNSILDILSISRAYFIIISLLNIFLVSSLVIMFRGFTTGYYSFFTSQIFLIITPLLFVGLKAISLGDIMIALFLIVFFFLEILIHQRKPNREKEEKTP</sequence>
<proteinExistence type="predicted"/>
<dbReference type="AlphaFoldDB" id="A0A644WAY9"/>
<feature type="transmembrane region" description="Helical" evidence="1">
    <location>
        <begin position="129"/>
        <end position="150"/>
    </location>
</feature>
<name>A0A644WAY9_9ZZZZ</name>
<comment type="caution">
    <text evidence="2">The sequence shown here is derived from an EMBL/GenBank/DDBJ whole genome shotgun (WGS) entry which is preliminary data.</text>
</comment>
<keyword evidence="1" id="KW-0812">Transmembrane</keyword>
<dbReference type="EMBL" id="VSSQ01000742">
    <property type="protein sequence ID" value="MPM00641.1"/>
    <property type="molecule type" value="Genomic_DNA"/>
</dbReference>
<feature type="transmembrane region" description="Helical" evidence="1">
    <location>
        <begin position="79"/>
        <end position="99"/>
    </location>
</feature>
<keyword evidence="1" id="KW-0472">Membrane</keyword>
<keyword evidence="1" id="KW-1133">Transmembrane helix</keyword>
<reference evidence="2" key="1">
    <citation type="submission" date="2019-08" db="EMBL/GenBank/DDBJ databases">
        <authorList>
            <person name="Kucharzyk K."/>
            <person name="Murdoch R.W."/>
            <person name="Higgins S."/>
            <person name="Loffler F."/>
        </authorList>
    </citation>
    <scope>NUCLEOTIDE SEQUENCE</scope>
</reference>
<evidence type="ECO:0000313" key="2">
    <source>
        <dbReference type="EMBL" id="MPM00641.1"/>
    </source>
</evidence>